<dbReference type="AlphaFoldDB" id="A0A0A9EJ96"/>
<organism evidence="1">
    <name type="scientific">Arundo donax</name>
    <name type="common">Giant reed</name>
    <name type="synonym">Donax arundinaceus</name>
    <dbReference type="NCBI Taxonomy" id="35708"/>
    <lineage>
        <taxon>Eukaryota</taxon>
        <taxon>Viridiplantae</taxon>
        <taxon>Streptophyta</taxon>
        <taxon>Embryophyta</taxon>
        <taxon>Tracheophyta</taxon>
        <taxon>Spermatophyta</taxon>
        <taxon>Magnoliopsida</taxon>
        <taxon>Liliopsida</taxon>
        <taxon>Poales</taxon>
        <taxon>Poaceae</taxon>
        <taxon>PACMAD clade</taxon>
        <taxon>Arundinoideae</taxon>
        <taxon>Arundineae</taxon>
        <taxon>Arundo</taxon>
    </lineage>
</organism>
<name>A0A0A9EJ96_ARUDO</name>
<reference evidence="1" key="1">
    <citation type="submission" date="2014-09" db="EMBL/GenBank/DDBJ databases">
        <authorList>
            <person name="Magalhaes I.L.F."/>
            <person name="Oliveira U."/>
            <person name="Santos F.R."/>
            <person name="Vidigal T.H.D.A."/>
            <person name="Brescovit A.D."/>
            <person name="Santos A.J."/>
        </authorList>
    </citation>
    <scope>NUCLEOTIDE SEQUENCE</scope>
    <source>
        <tissue evidence="1">Shoot tissue taken approximately 20 cm above the soil surface</tissue>
    </source>
</reference>
<evidence type="ECO:0000313" key="1">
    <source>
        <dbReference type="EMBL" id="JAE00835.1"/>
    </source>
</evidence>
<sequence length="56" mass="6999">MKDNVMLIMSFWSCYDFWSIPNPANWICRREEQCDICRHAPRIVHLRHQQRWYICT</sequence>
<reference evidence="1" key="2">
    <citation type="journal article" date="2015" name="Data Brief">
        <title>Shoot transcriptome of the giant reed, Arundo donax.</title>
        <authorList>
            <person name="Barrero R.A."/>
            <person name="Guerrero F.D."/>
            <person name="Moolhuijzen P."/>
            <person name="Goolsby J.A."/>
            <person name="Tidwell J."/>
            <person name="Bellgard S.E."/>
            <person name="Bellgard M.I."/>
        </authorList>
    </citation>
    <scope>NUCLEOTIDE SEQUENCE</scope>
    <source>
        <tissue evidence="1">Shoot tissue taken approximately 20 cm above the soil surface</tissue>
    </source>
</reference>
<protein>
    <submittedName>
        <fullName evidence="1">Uncharacterized protein</fullName>
    </submittedName>
</protein>
<dbReference type="EMBL" id="GBRH01197061">
    <property type="protein sequence ID" value="JAE00835.1"/>
    <property type="molecule type" value="Transcribed_RNA"/>
</dbReference>
<accession>A0A0A9EJ96</accession>
<proteinExistence type="predicted"/>